<protein>
    <submittedName>
        <fullName evidence="2">Uncharacterized protein</fullName>
    </submittedName>
</protein>
<dbReference type="Proteomes" id="UP000736335">
    <property type="component" value="Unassembled WGS sequence"/>
</dbReference>
<dbReference type="AlphaFoldDB" id="A0A9P6HE97"/>
<reference evidence="2" key="2">
    <citation type="submission" date="2020-11" db="EMBL/GenBank/DDBJ databases">
        <authorList>
            <consortium name="DOE Joint Genome Institute"/>
            <person name="Kuo A."/>
            <person name="Miyauchi S."/>
            <person name="Kiss E."/>
            <person name="Drula E."/>
            <person name="Kohler A."/>
            <person name="Sanchez-Garcia M."/>
            <person name="Andreopoulos B."/>
            <person name="Barry K.W."/>
            <person name="Bonito G."/>
            <person name="Buee M."/>
            <person name="Carver A."/>
            <person name="Chen C."/>
            <person name="Cichocki N."/>
            <person name="Clum A."/>
            <person name="Culley D."/>
            <person name="Crous P.W."/>
            <person name="Fauchery L."/>
            <person name="Girlanda M."/>
            <person name="Hayes R."/>
            <person name="Keri Z."/>
            <person name="Labutti K."/>
            <person name="Lipzen A."/>
            <person name="Lombard V."/>
            <person name="Magnuson J."/>
            <person name="Maillard F."/>
            <person name="Morin E."/>
            <person name="Murat C."/>
            <person name="Nolan M."/>
            <person name="Ohm R."/>
            <person name="Pangilinan J."/>
            <person name="Pereira M."/>
            <person name="Perotto S."/>
            <person name="Peter M."/>
            <person name="Riley R."/>
            <person name="Sitrit Y."/>
            <person name="Stielow B."/>
            <person name="Szollosi G."/>
            <person name="Zifcakova L."/>
            <person name="Stursova M."/>
            <person name="Spatafora J.W."/>
            <person name="Tedersoo L."/>
            <person name="Vaario L.-M."/>
            <person name="Yamada A."/>
            <person name="Yan M."/>
            <person name="Wang P."/>
            <person name="Xu J."/>
            <person name="Bruns T."/>
            <person name="Baldrian P."/>
            <person name="Vilgalys R."/>
            <person name="Henrissat B."/>
            <person name="Grigoriev I.V."/>
            <person name="Hibbett D."/>
            <person name="Nagy L.G."/>
            <person name="Martin F.M."/>
        </authorList>
    </citation>
    <scope>NUCLEOTIDE SEQUENCE</scope>
    <source>
        <strain evidence="2">UH-Tt-Lm1</strain>
    </source>
</reference>
<gene>
    <name evidence="2" type="ORF">BJ322DRAFT_811137</name>
</gene>
<evidence type="ECO:0000256" key="1">
    <source>
        <dbReference type="SAM" id="MobiDB-lite"/>
    </source>
</evidence>
<comment type="caution">
    <text evidence="2">The sequence shown here is derived from an EMBL/GenBank/DDBJ whole genome shotgun (WGS) entry which is preliminary data.</text>
</comment>
<feature type="region of interest" description="Disordered" evidence="1">
    <location>
        <begin position="60"/>
        <end position="79"/>
    </location>
</feature>
<keyword evidence="3" id="KW-1185">Reference proteome</keyword>
<evidence type="ECO:0000313" key="2">
    <source>
        <dbReference type="EMBL" id="KAF9785132.1"/>
    </source>
</evidence>
<organism evidence="2 3">
    <name type="scientific">Thelephora terrestris</name>
    <dbReference type="NCBI Taxonomy" id="56493"/>
    <lineage>
        <taxon>Eukaryota</taxon>
        <taxon>Fungi</taxon>
        <taxon>Dikarya</taxon>
        <taxon>Basidiomycota</taxon>
        <taxon>Agaricomycotina</taxon>
        <taxon>Agaricomycetes</taxon>
        <taxon>Thelephorales</taxon>
        <taxon>Thelephoraceae</taxon>
        <taxon>Thelephora</taxon>
    </lineage>
</organism>
<proteinExistence type="predicted"/>
<reference evidence="2" key="1">
    <citation type="journal article" date="2020" name="Nat. Commun.">
        <title>Large-scale genome sequencing of mycorrhizal fungi provides insights into the early evolution of symbiotic traits.</title>
        <authorList>
            <person name="Miyauchi S."/>
            <person name="Kiss E."/>
            <person name="Kuo A."/>
            <person name="Drula E."/>
            <person name="Kohler A."/>
            <person name="Sanchez-Garcia M."/>
            <person name="Morin E."/>
            <person name="Andreopoulos B."/>
            <person name="Barry K.W."/>
            <person name="Bonito G."/>
            <person name="Buee M."/>
            <person name="Carver A."/>
            <person name="Chen C."/>
            <person name="Cichocki N."/>
            <person name="Clum A."/>
            <person name="Culley D."/>
            <person name="Crous P.W."/>
            <person name="Fauchery L."/>
            <person name="Girlanda M."/>
            <person name="Hayes R.D."/>
            <person name="Keri Z."/>
            <person name="LaButti K."/>
            <person name="Lipzen A."/>
            <person name="Lombard V."/>
            <person name="Magnuson J."/>
            <person name="Maillard F."/>
            <person name="Murat C."/>
            <person name="Nolan M."/>
            <person name="Ohm R.A."/>
            <person name="Pangilinan J."/>
            <person name="Pereira M.F."/>
            <person name="Perotto S."/>
            <person name="Peter M."/>
            <person name="Pfister S."/>
            <person name="Riley R."/>
            <person name="Sitrit Y."/>
            <person name="Stielow J.B."/>
            <person name="Szollosi G."/>
            <person name="Zifcakova L."/>
            <person name="Stursova M."/>
            <person name="Spatafora J.W."/>
            <person name="Tedersoo L."/>
            <person name="Vaario L.M."/>
            <person name="Yamada A."/>
            <person name="Yan M."/>
            <person name="Wang P."/>
            <person name="Xu J."/>
            <person name="Bruns T."/>
            <person name="Baldrian P."/>
            <person name="Vilgalys R."/>
            <person name="Dunand C."/>
            <person name="Henrissat B."/>
            <person name="Grigoriev I.V."/>
            <person name="Hibbett D."/>
            <person name="Nagy L.G."/>
            <person name="Martin F.M."/>
        </authorList>
    </citation>
    <scope>NUCLEOTIDE SEQUENCE</scope>
    <source>
        <strain evidence="2">UH-Tt-Lm1</strain>
    </source>
</reference>
<dbReference type="EMBL" id="WIUZ02000007">
    <property type="protein sequence ID" value="KAF9785132.1"/>
    <property type="molecule type" value="Genomic_DNA"/>
</dbReference>
<sequence>MARFRGSRGFLTLLAPPLGLGEEPHLASLAVDHRRLDVLVGAVNLESCKTFHPFSIRHNPDKSHSADHYHNSSDNGVLV</sequence>
<evidence type="ECO:0000313" key="3">
    <source>
        <dbReference type="Proteomes" id="UP000736335"/>
    </source>
</evidence>
<name>A0A9P6HE97_9AGAM</name>
<feature type="compositionally biased region" description="Basic and acidic residues" evidence="1">
    <location>
        <begin position="60"/>
        <end position="71"/>
    </location>
</feature>
<accession>A0A9P6HE97</accession>